<evidence type="ECO:0000256" key="3">
    <source>
        <dbReference type="PROSITE-ProRule" id="PRU00192"/>
    </source>
</evidence>
<dbReference type="CDD" id="cd06798">
    <property type="entry name" value="PDZ_MPP5-like"/>
    <property type="match status" value="1"/>
</dbReference>
<dbReference type="SMART" id="SM00326">
    <property type="entry name" value="SH3"/>
    <property type="match status" value="1"/>
</dbReference>
<dbReference type="InterPro" id="IPR001478">
    <property type="entry name" value="PDZ"/>
</dbReference>
<dbReference type="Pfam" id="PF00625">
    <property type="entry name" value="Guanylate_kin"/>
    <property type="match status" value="1"/>
</dbReference>
<dbReference type="SUPFAM" id="SSF52540">
    <property type="entry name" value="P-loop containing nucleoside triphosphate hydrolases"/>
    <property type="match status" value="1"/>
</dbReference>
<comment type="similarity">
    <text evidence="1">Belongs to the MAGUK family.</text>
</comment>
<dbReference type="PANTHER" id="PTHR23122">
    <property type="entry name" value="MEMBRANE-ASSOCIATED GUANYLATE KINASE MAGUK"/>
    <property type="match status" value="1"/>
</dbReference>
<dbReference type="PROSITE" id="PS50052">
    <property type="entry name" value="GUANYLATE_KINASE_2"/>
    <property type="match status" value="1"/>
</dbReference>
<keyword evidence="2 3" id="KW-0728">SH3 domain</keyword>
<evidence type="ECO:0000256" key="1">
    <source>
        <dbReference type="ARBA" id="ARBA00007014"/>
    </source>
</evidence>
<dbReference type="SUPFAM" id="SSF50044">
    <property type="entry name" value="SH3-domain"/>
    <property type="match status" value="1"/>
</dbReference>
<feature type="domain" description="Guanylate kinase-like" evidence="5">
    <location>
        <begin position="803"/>
        <end position="985"/>
    </location>
</feature>
<dbReference type="AlphaFoldDB" id="A0A915C8A8"/>
<dbReference type="WBParaSite" id="PgR096_g008_t08">
    <property type="protein sequence ID" value="PgR096_g008_t08"/>
    <property type="gene ID" value="PgR096_g008"/>
</dbReference>
<dbReference type="InterPro" id="IPR050716">
    <property type="entry name" value="MAGUK"/>
</dbReference>
<dbReference type="SUPFAM" id="SSF50156">
    <property type="entry name" value="PDZ domain-like"/>
    <property type="match status" value="2"/>
</dbReference>
<dbReference type="CDD" id="cd00136">
    <property type="entry name" value="PDZ_canonical"/>
    <property type="match status" value="1"/>
</dbReference>
<evidence type="ECO:0000313" key="8">
    <source>
        <dbReference type="WBParaSite" id="PgR096_g008_t08"/>
    </source>
</evidence>
<protein>
    <submittedName>
        <fullName evidence="8">MAGUK p55 subfamily member 5</fullName>
    </submittedName>
</protein>
<dbReference type="InterPro" id="IPR036028">
    <property type="entry name" value="SH3-like_dom_sf"/>
</dbReference>
<evidence type="ECO:0000259" key="6">
    <source>
        <dbReference type="PROSITE" id="PS50106"/>
    </source>
</evidence>
<proteinExistence type="inferred from homology"/>
<dbReference type="InterPro" id="IPR008145">
    <property type="entry name" value="GK/Ca_channel_bsu"/>
</dbReference>
<feature type="domain" description="SH3" evidence="4">
    <location>
        <begin position="662"/>
        <end position="734"/>
    </location>
</feature>
<dbReference type="Gene3D" id="2.30.42.10">
    <property type="match status" value="2"/>
</dbReference>
<sequence length="1008" mass="112965">MYLPVHWHSICDFHYPRVPIPFTRLFRTSWVHSTNIAGVQLLTRLFQQSIPGKNCLTMLRYIEYDIPLITDEASEYDSRSNTLTMYTFRPYEGISGNAYGVTASSVVNAPRDTSPNSPTPYTTTTVGYESDAYRPGAAIYQNVFYSAENSSAVPSTFKEMKSPVLEGTCDAFLSPQDALSHMNDDGNMRFNFARNTSRCHQLKKHLHTYEDEEITMRLSNSSERVGFSMAGGADENLETFVNSILAGTPADRAGLCVGDEIVEVNGTPVEGKEHAEVVRLIHKCIKSRIIQLRVRRKQDVNDDEFPQTNPEVKISDAYLVSVDRDHIKEVGKKLKRNYPGIKTYDMETVAATPPGRIPEPLSVQNANISARATQLQISNGELEDAGSGSNSLQLGDQVARMKKYGEDLRKRKELDERREREQDFLRASLRGSKKLQSLETGSLKKIEFAYDKTANEKIIEMGYSNRCYVASDVSYRESLGKCDSEAIPLEQVIVSVNRVANHLEHSEGRKEESRIIRDFFTREPIQKAIEAAAVHHSTQMSIQKPTTSSDASTSGELGVAEIQGGLKIVKLTKCDDTYLGATVRNEGEKVIVGRVVKGGVAERSNLLHEGDELIEANGHDLRGKSVTEVCDILRSISGELSLVVVPSSKAEIDGGSGESNTTIVQHVRALFDYDPEDDVYVPCKELALKFQRGDILHVISTSDENWWQAYREGDDPSCSLAGLIPSVTFQQQLIIYNRELERENISDCGKRKDFFGCAKKKAFIKAKGKRASEDMKPADEVASDEEMLTYEKVSLYLSKTSRKRPIVLCGPEGVGCLELRQRLVECDKDKFSCAVPHTTRPKKAGEVDGVHFHFATRQKFQEDAKMGRFIEYGEYQKYLYGTSIASIQAVVDRAKICLLTLKAENLKALRRTSLMPYVVFIAPPALQQLRRQKELLGQHGIKDDQLKLILNEGKLTEQKYGHLFDRIIVNADLDRSLNELKDVVRKLEVEPQWVPSFWLNGNSANASA</sequence>
<organism evidence="7 8">
    <name type="scientific">Parascaris univalens</name>
    <name type="common">Nematode worm</name>
    <dbReference type="NCBI Taxonomy" id="6257"/>
    <lineage>
        <taxon>Eukaryota</taxon>
        <taxon>Metazoa</taxon>
        <taxon>Ecdysozoa</taxon>
        <taxon>Nematoda</taxon>
        <taxon>Chromadorea</taxon>
        <taxon>Rhabditida</taxon>
        <taxon>Spirurina</taxon>
        <taxon>Ascaridomorpha</taxon>
        <taxon>Ascaridoidea</taxon>
        <taxon>Ascarididae</taxon>
        <taxon>Parascaris</taxon>
    </lineage>
</organism>
<dbReference type="InterPro" id="IPR001452">
    <property type="entry name" value="SH3_domain"/>
</dbReference>
<dbReference type="PROSITE" id="PS50002">
    <property type="entry name" value="SH3"/>
    <property type="match status" value="1"/>
</dbReference>
<dbReference type="InterPro" id="IPR036034">
    <property type="entry name" value="PDZ_sf"/>
</dbReference>
<dbReference type="SMART" id="SM00228">
    <property type="entry name" value="PDZ"/>
    <property type="match status" value="2"/>
</dbReference>
<dbReference type="SMART" id="SM00072">
    <property type="entry name" value="GuKc"/>
    <property type="match status" value="1"/>
</dbReference>
<evidence type="ECO:0000256" key="2">
    <source>
        <dbReference type="ARBA" id="ARBA00022443"/>
    </source>
</evidence>
<dbReference type="Proteomes" id="UP000887569">
    <property type="component" value="Unplaced"/>
</dbReference>
<dbReference type="Gene3D" id="2.30.30.40">
    <property type="entry name" value="SH3 Domains"/>
    <property type="match status" value="1"/>
</dbReference>
<dbReference type="InterPro" id="IPR035601">
    <property type="entry name" value="MPP5_SH3"/>
</dbReference>
<dbReference type="Pfam" id="PF07653">
    <property type="entry name" value="SH3_2"/>
    <property type="match status" value="1"/>
</dbReference>
<name>A0A915C8A8_PARUN</name>
<dbReference type="InterPro" id="IPR027417">
    <property type="entry name" value="P-loop_NTPase"/>
</dbReference>
<accession>A0A915C8A8</accession>
<feature type="domain" description="PDZ" evidence="6">
    <location>
        <begin position="568"/>
        <end position="648"/>
    </location>
</feature>
<reference evidence="8" key="1">
    <citation type="submission" date="2022-11" db="UniProtKB">
        <authorList>
            <consortium name="WormBaseParasite"/>
        </authorList>
    </citation>
    <scope>IDENTIFICATION</scope>
</reference>
<evidence type="ECO:0000259" key="5">
    <source>
        <dbReference type="PROSITE" id="PS50052"/>
    </source>
</evidence>
<evidence type="ECO:0000259" key="4">
    <source>
        <dbReference type="PROSITE" id="PS50002"/>
    </source>
</evidence>
<dbReference type="Pfam" id="PF00595">
    <property type="entry name" value="PDZ"/>
    <property type="match status" value="2"/>
</dbReference>
<feature type="domain" description="PDZ" evidence="6">
    <location>
        <begin position="213"/>
        <end position="296"/>
    </location>
</feature>
<dbReference type="Gene3D" id="3.40.50.300">
    <property type="entry name" value="P-loop containing nucleotide triphosphate hydrolases"/>
    <property type="match status" value="1"/>
</dbReference>
<evidence type="ECO:0000313" key="7">
    <source>
        <dbReference type="Proteomes" id="UP000887569"/>
    </source>
</evidence>
<dbReference type="CDD" id="cd12036">
    <property type="entry name" value="SH3_MPP5"/>
    <property type="match status" value="1"/>
</dbReference>
<dbReference type="PROSITE" id="PS50106">
    <property type="entry name" value="PDZ"/>
    <property type="match status" value="2"/>
</dbReference>
<dbReference type="InterPro" id="IPR008144">
    <property type="entry name" value="Guanylate_kin-like_dom"/>
</dbReference>
<keyword evidence="7" id="KW-1185">Reference proteome</keyword>
<dbReference type="CDD" id="cd00071">
    <property type="entry name" value="GMPK"/>
    <property type="match status" value="1"/>
</dbReference>